<dbReference type="Proteomes" id="UP000586119">
    <property type="component" value="Unassembled WGS sequence"/>
</dbReference>
<dbReference type="InterPro" id="IPR036541">
    <property type="entry name" value="PLipase_A1_sf"/>
</dbReference>
<keyword evidence="15 20" id="KW-0443">Lipid metabolism</keyword>
<dbReference type="GO" id="GO:0009279">
    <property type="term" value="C:cell outer membrane"/>
    <property type="evidence" value="ECO:0007669"/>
    <property type="project" value="UniProtKB-SubCell"/>
</dbReference>
<dbReference type="RefSeq" id="WP_179930320.1">
    <property type="nucleotide sequence ID" value="NZ_JACCDF010000007.1"/>
</dbReference>
<feature type="active site" description="Nucleophile" evidence="18">
    <location>
        <position position="217"/>
    </location>
</feature>
<proteinExistence type="inferred from homology"/>
<sequence length="353" mass="40765">MVIRYRWLATLLSLTLMVAVDANAQSPKRDADAIEARIQTLNSELSALQAELDDIEKRKEDGARHAFFKHADIQTANKGQATTIEDINERRELEQASNRNPFSITTHRTNYLLPLSYNANPNRESFRSIEPGTAPSPTELKFQFSTKVGIASGVLLGQGDLYFGYTQRSWWQAYNTDASSPFRETNYEPELFIDFDNAWDIFGWINARNRIALNHQSNGRSDPLSRSWNRVYAESIFQRGDWALMLSPHWRIPEAESDDDNPDIHHYMGYGDIRLAKRLNRDHEVIAQWRGNPKHGNYGTQIDYSWPVFNNLRAHVQYYYGYGESLIDYDHRVHRLSMGFSLNPLFTPSGLNR</sequence>
<dbReference type="EC" id="3.1.1.4" evidence="6 20"/>
<feature type="coiled-coil region" evidence="21">
    <location>
        <begin position="31"/>
        <end position="65"/>
    </location>
</feature>
<comment type="caution">
    <text evidence="22">The sequence shown here is derived from an EMBL/GenBank/DDBJ whole genome shotgun (WGS) entry which is preliminary data.</text>
</comment>
<evidence type="ECO:0000256" key="14">
    <source>
        <dbReference type="ARBA" id="ARBA00022963"/>
    </source>
</evidence>
<evidence type="ECO:0000256" key="15">
    <source>
        <dbReference type="ARBA" id="ARBA00023098"/>
    </source>
</evidence>
<keyword evidence="21" id="KW-0175">Coiled coil</keyword>
<dbReference type="GO" id="GO:0008970">
    <property type="term" value="F:phospholipase A1 activity"/>
    <property type="evidence" value="ECO:0007669"/>
    <property type="project" value="UniProtKB-EC"/>
</dbReference>
<comment type="subcellular location">
    <subcellularLocation>
        <location evidence="20">Cell outer membrane</location>
        <topology evidence="20">Multi-pass membrane protein</topology>
    </subcellularLocation>
    <text evidence="20">One of the very few enzymes located there.</text>
</comment>
<dbReference type="GO" id="GO:0046872">
    <property type="term" value="F:metal ion binding"/>
    <property type="evidence" value="ECO:0007669"/>
    <property type="project" value="UniProtKB-KW"/>
</dbReference>
<comment type="subunit">
    <text evidence="4 20">Homodimer; dimerization is reversible, and the dimeric form is the active one.</text>
</comment>
<dbReference type="CDD" id="cd00541">
    <property type="entry name" value="OMPLA"/>
    <property type="match status" value="1"/>
</dbReference>
<evidence type="ECO:0000313" key="23">
    <source>
        <dbReference type="Proteomes" id="UP000586119"/>
    </source>
</evidence>
<evidence type="ECO:0000256" key="4">
    <source>
        <dbReference type="ARBA" id="ARBA00011702"/>
    </source>
</evidence>
<feature type="active site" description="Proton acceptor" evidence="18">
    <location>
        <position position="215"/>
    </location>
</feature>
<keyword evidence="14 20" id="KW-0442">Lipid degradation</keyword>
<dbReference type="EMBL" id="JACCDF010000007">
    <property type="protein sequence ID" value="NYS60996.1"/>
    <property type="molecule type" value="Genomic_DNA"/>
</dbReference>
<feature type="binding site" description="in dimeric form" evidence="19">
    <location>
        <position position="220"/>
    </location>
    <ligand>
        <name>Ca(2+)</name>
        <dbReference type="ChEBI" id="CHEBI:29108"/>
        <label>1</label>
    </ligand>
</feature>
<keyword evidence="13 19" id="KW-0106">Calcium</keyword>
<evidence type="ECO:0000256" key="21">
    <source>
        <dbReference type="SAM" id="Coils"/>
    </source>
</evidence>
<dbReference type="Gene3D" id="2.40.230.10">
    <property type="entry name" value="Phospholipase A1"/>
    <property type="match status" value="1"/>
</dbReference>
<dbReference type="SUPFAM" id="SSF56931">
    <property type="entry name" value="Outer membrane phospholipase A (OMPLA)"/>
    <property type="match status" value="1"/>
</dbReference>
<evidence type="ECO:0000256" key="9">
    <source>
        <dbReference type="ARBA" id="ARBA00022692"/>
    </source>
</evidence>
<evidence type="ECO:0000256" key="20">
    <source>
        <dbReference type="RuleBase" id="RU366027"/>
    </source>
</evidence>
<dbReference type="PANTHER" id="PTHR40457:SF1">
    <property type="entry name" value="PHOSPHOLIPASE A1"/>
    <property type="match status" value="1"/>
</dbReference>
<dbReference type="PRINTS" id="PR01486">
    <property type="entry name" value="PHPHLIPASEA1"/>
</dbReference>
<comment type="catalytic activity">
    <reaction evidence="2 20">
        <text>a 1,2-diacyl-sn-glycero-3-phosphocholine + H2O = a 1-acyl-sn-glycero-3-phosphocholine + a fatty acid + H(+)</text>
        <dbReference type="Rhea" id="RHEA:15801"/>
        <dbReference type="ChEBI" id="CHEBI:15377"/>
        <dbReference type="ChEBI" id="CHEBI:15378"/>
        <dbReference type="ChEBI" id="CHEBI:28868"/>
        <dbReference type="ChEBI" id="CHEBI:57643"/>
        <dbReference type="ChEBI" id="CHEBI:58168"/>
        <dbReference type="EC" id="3.1.1.4"/>
    </reaction>
</comment>
<gene>
    <name evidence="22" type="ORF">HZS81_09525</name>
</gene>
<dbReference type="GO" id="GO:0016042">
    <property type="term" value="P:lipid catabolic process"/>
    <property type="evidence" value="ECO:0007669"/>
    <property type="project" value="UniProtKB-KW"/>
</dbReference>
<dbReference type="InterPro" id="IPR003187">
    <property type="entry name" value="PLipase_A1"/>
</dbReference>
<dbReference type="AlphaFoldDB" id="A0A7Z0RUT0"/>
<keyword evidence="23" id="KW-1185">Reference proteome</keyword>
<dbReference type="Pfam" id="PF02253">
    <property type="entry name" value="PLA1"/>
    <property type="match status" value="1"/>
</dbReference>
<feature type="binding site" description="in dimeric form" evidence="19">
    <location>
        <position position="260"/>
    </location>
    <ligand>
        <name>Ca(2+)</name>
        <dbReference type="ChEBI" id="CHEBI:29108"/>
        <label>1</label>
    </ligand>
</feature>
<keyword evidence="9" id="KW-0812">Transmembrane</keyword>
<keyword evidence="12 20" id="KW-0378">Hydrolase</keyword>
<feature type="signal peptide" evidence="20">
    <location>
        <begin position="1"/>
        <end position="24"/>
    </location>
</feature>
<evidence type="ECO:0000256" key="12">
    <source>
        <dbReference type="ARBA" id="ARBA00022801"/>
    </source>
</evidence>
<keyword evidence="10 19" id="KW-0479">Metal-binding</keyword>
<evidence type="ECO:0000256" key="2">
    <source>
        <dbReference type="ARBA" id="ARBA00001604"/>
    </source>
</evidence>
<keyword evidence="8" id="KW-1134">Transmembrane beta strand</keyword>
<protein>
    <recommendedName>
        <fullName evidence="7 20">Phospholipase A1</fullName>
        <ecNumber evidence="5 20">3.1.1.32</ecNumber>
        <ecNumber evidence="6 20">3.1.1.4</ecNumber>
    </recommendedName>
    <alternativeName>
        <fullName evidence="20">Phosphatidylcholine 1-acylhydrolase</fullName>
    </alternativeName>
</protein>
<dbReference type="PANTHER" id="PTHR40457">
    <property type="entry name" value="PHOSPHOLIPASE A1"/>
    <property type="match status" value="1"/>
</dbReference>
<evidence type="ECO:0000256" key="19">
    <source>
        <dbReference type="PIRSR" id="PIRSR603187-2"/>
    </source>
</evidence>
<evidence type="ECO:0000256" key="7">
    <source>
        <dbReference type="ARBA" id="ARBA00021726"/>
    </source>
</evidence>
<keyword evidence="11 20" id="KW-0732">Signal</keyword>
<evidence type="ECO:0000256" key="6">
    <source>
        <dbReference type="ARBA" id="ARBA00013278"/>
    </source>
</evidence>
<evidence type="ECO:0000256" key="10">
    <source>
        <dbReference type="ARBA" id="ARBA00022723"/>
    </source>
</evidence>
<feature type="binding site" description="in dimeric form" evidence="19">
    <location>
        <position position="225"/>
    </location>
    <ligand>
        <name>Ca(2+)</name>
        <dbReference type="ChEBI" id="CHEBI:29108"/>
        <label>1</label>
    </ligand>
</feature>
<evidence type="ECO:0000256" key="8">
    <source>
        <dbReference type="ARBA" id="ARBA00022452"/>
    </source>
</evidence>
<evidence type="ECO:0000256" key="17">
    <source>
        <dbReference type="ARBA" id="ARBA00023237"/>
    </source>
</evidence>
<accession>A0A7Z0RUT0</accession>
<evidence type="ECO:0000256" key="3">
    <source>
        <dbReference type="ARBA" id="ARBA00010525"/>
    </source>
</evidence>
<evidence type="ECO:0000313" key="22">
    <source>
        <dbReference type="EMBL" id="NYS60996.1"/>
    </source>
</evidence>
<evidence type="ECO:0000256" key="5">
    <source>
        <dbReference type="ARBA" id="ARBA00013179"/>
    </source>
</evidence>
<comment type="cofactor">
    <cofactor evidence="20">
        <name>Ca(2+)</name>
        <dbReference type="ChEBI" id="CHEBI:29108"/>
    </cofactor>
    <text evidence="20">Binds 1 Ca(2+) ion per monomer. In the dimeric form the Ca(2+) is bound by different amino acids with binding of each Ca(2+) shared with ligands coming from each monomer. The Ca(2+) ion may have a role in catalysis.</text>
</comment>
<evidence type="ECO:0000256" key="16">
    <source>
        <dbReference type="ARBA" id="ARBA00023136"/>
    </source>
</evidence>
<evidence type="ECO:0000256" key="18">
    <source>
        <dbReference type="PIRSR" id="PIRSR603187-1"/>
    </source>
</evidence>
<keyword evidence="16" id="KW-0472">Membrane</keyword>
<evidence type="ECO:0000256" key="13">
    <source>
        <dbReference type="ARBA" id="ARBA00022837"/>
    </source>
</evidence>
<reference evidence="22 23" key="1">
    <citation type="journal article" date="2015" name="Int. J. Syst. Evol. Microbiol.">
        <title>Halomonas salicampi sp. nov., a halotolerant and alkalitolerant bacterium isolated from a saltern soil.</title>
        <authorList>
            <person name="Lee J.C."/>
            <person name="Kim Y.S."/>
            <person name="Yun B.S."/>
            <person name="Whang K.S."/>
        </authorList>
    </citation>
    <scope>NUCLEOTIDE SEQUENCE [LARGE SCALE GENOMIC DNA]</scope>
    <source>
        <strain evidence="22 23">BH103</strain>
    </source>
</reference>
<feature type="binding site" description="in dimeric form" evidence="19">
    <location>
        <position position="179"/>
    </location>
    <ligand>
        <name>Ca(2+)</name>
        <dbReference type="ChEBI" id="CHEBI:29108"/>
        <label>1</label>
    </ligand>
</feature>
<dbReference type="GO" id="GO:0004623">
    <property type="term" value="F:phospholipase A2 activity"/>
    <property type="evidence" value="ECO:0007669"/>
    <property type="project" value="UniProtKB-EC"/>
</dbReference>
<keyword evidence="17 20" id="KW-0998">Cell outer membrane</keyword>
<dbReference type="EC" id="3.1.1.32" evidence="5 20"/>
<evidence type="ECO:0000256" key="1">
    <source>
        <dbReference type="ARBA" id="ARBA00000111"/>
    </source>
</evidence>
<organism evidence="22 23">
    <name type="scientific">Vreelandella salicampi</name>
    <dbReference type="NCBI Taxonomy" id="1449798"/>
    <lineage>
        <taxon>Bacteria</taxon>
        <taxon>Pseudomonadati</taxon>
        <taxon>Pseudomonadota</taxon>
        <taxon>Gammaproteobacteria</taxon>
        <taxon>Oceanospirillales</taxon>
        <taxon>Halomonadaceae</taxon>
        <taxon>Vreelandella</taxon>
    </lineage>
</organism>
<comment type="function">
    <text evidence="20">Hydrolysis of phosphatidylcholine with phospholipase A2 (EC 3.1.1.4) and phospholipase A1 (EC 3.1.1.32) activities.</text>
</comment>
<feature type="chain" id="PRO_5031589355" description="Phospholipase A1" evidence="20">
    <location>
        <begin position="25"/>
        <end position="353"/>
    </location>
</feature>
<evidence type="ECO:0000256" key="11">
    <source>
        <dbReference type="ARBA" id="ARBA00022729"/>
    </source>
</evidence>
<name>A0A7Z0RUT0_9GAMM</name>
<comment type="similarity">
    <text evidence="3 20">Belongs to the phospholipase A1 family.</text>
</comment>
<comment type="catalytic activity">
    <reaction evidence="1 20">
        <text>a 1,2-diacyl-sn-glycero-3-phosphocholine + H2O = a 2-acyl-sn-glycero-3-phosphocholine + a fatty acid + H(+)</text>
        <dbReference type="Rhea" id="RHEA:18689"/>
        <dbReference type="ChEBI" id="CHEBI:15377"/>
        <dbReference type="ChEBI" id="CHEBI:15378"/>
        <dbReference type="ChEBI" id="CHEBI:28868"/>
        <dbReference type="ChEBI" id="CHEBI:57643"/>
        <dbReference type="ChEBI" id="CHEBI:57875"/>
        <dbReference type="EC" id="3.1.1.32"/>
    </reaction>
</comment>